<gene>
    <name evidence="6" type="primary">queD</name>
    <name evidence="6" type="ORF">V8247_02880</name>
</gene>
<dbReference type="Gene3D" id="3.30.479.10">
    <property type="entry name" value="6-pyruvoyl tetrahydropterin synthase/QueD"/>
    <property type="match status" value="1"/>
</dbReference>
<keyword evidence="5" id="KW-0862">Zinc</keyword>
<reference evidence="6 7" key="1">
    <citation type="submission" date="2024-03" db="EMBL/GenBank/DDBJ databases">
        <title>A Dehalogenimonas Isolated from Estuarine Sediments Dihaloeliminates Chlorinated Alkanes.</title>
        <authorList>
            <person name="Yang Y."/>
            <person name="Wang H."/>
        </authorList>
    </citation>
    <scope>NUCLEOTIDE SEQUENCE [LARGE SCALE GENOMIC DNA]</scope>
    <source>
        <strain evidence="6 7">W</strain>
    </source>
</reference>
<comment type="pathway">
    <text evidence="1 5">Purine metabolism; 7-cyano-7-deazaguanine biosynthesis.</text>
</comment>
<dbReference type="PANTHER" id="PTHR12589">
    <property type="entry name" value="PYRUVOYL TETRAHYDROBIOPTERIN SYNTHASE"/>
    <property type="match status" value="1"/>
</dbReference>
<keyword evidence="5 6" id="KW-0456">Lyase</keyword>
<proteinExistence type="inferred from homology"/>
<evidence type="ECO:0000256" key="4">
    <source>
        <dbReference type="ARBA" id="ARBA00048807"/>
    </source>
</evidence>
<comment type="cofactor">
    <cofactor evidence="5">
        <name>Zn(2+)</name>
        <dbReference type="ChEBI" id="CHEBI:29105"/>
    </cofactor>
    <text evidence="5">Binds 1 zinc ion per subunit.</text>
</comment>
<dbReference type="NCBIfam" id="TIGR03367">
    <property type="entry name" value="queuosine_QueD"/>
    <property type="match status" value="1"/>
</dbReference>
<sequence>MYRISVESHFDAAHFLRGYGGKCEQLHGHRYRVMVKVAAAELDDTGLACDFTELKALLKPVLARYDHTLLNDVPPFDGINPSAENIARVIYEALAPEITGVTLESVKVWESPESSAEYSPD</sequence>
<name>A0ABZ2J4U3_9CHLR</name>
<dbReference type="EC" id="4.-.-.-" evidence="5"/>
<evidence type="ECO:0000256" key="5">
    <source>
        <dbReference type="PIRNR" id="PIRNR006113"/>
    </source>
</evidence>
<evidence type="ECO:0000256" key="3">
    <source>
        <dbReference type="ARBA" id="ARBA00018141"/>
    </source>
</evidence>
<evidence type="ECO:0000256" key="1">
    <source>
        <dbReference type="ARBA" id="ARBA00005061"/>
    </source>
</evidence>
<dbReference type="Pfam" id="PF01242">
    <property type="entry name" value="PTPS"/>
    <property type="match status" value="1"/>
</dbReference>
<dbReference type="Proteomes" id="UP001375370">
    <property type="component" value="Chromosome"/>
</dbReference>
<evidence type="ECO:0000256" key="2">
    <source>
        <dbReference type="ARBA" id="ARBA00008900"/>
    </source>
</evidence>
<keyword evidence="5" id="KW-0479">Metal-binding</keyword>
<organism evidence="6 7">
    <name type="scientific">Candidatus Dehalogenimonas loeffleri</name>
    <dbReference type="NCBI Taxonomy" id="3127115"/>
    <lineage>
        <taxon>Bacteria</taxon>
        <taxon>Bacillati</taxon>
        <taxon>Chloroflexota</taxon>
        <taxon>Dehalococcoidia</taxon>
        <taxon>Dehalococcoidales</taxon>
        <taxon>Dehalococcoidaceae</taxon>
        <taxon>Dehalogenimonas</taxon>
    </lineage>
</organism>
<protein>
    <recommendedName>
        <fullName evidence="3 5">6-carboxy-5,6,7,8-tetrahydropterin synthase</fullName>
        <ecNumber evidence="5">4.-.-.-</ecNumber>
    </recommendedName>
</protein>
<dbReference type="EMBL" id="CP146612">
    <property type="protein sequence ID" value="WWX25928.1"/>
    <property type="molecule type" value="Genomic_DNA"/>
</dbReference>
<comment type="catalytic activity">
    <reaction evidence="4 5">
        <text>7,8-dihydroneopterin 3'-triphosphate + H2O = 6-carboxy-5,6,7,8-tetrahydropterin + triphosphate + acetaldehyde + 2 H(+)</text>
        <dbReference type="Rhea" id="RHEA:27966"/>
        <dbReference type="ChEBI" id="CHEBI:15343"/>
        <dbReference type="ChEBI" id="CHEBI:15377"/>
        <dbReference type="ChEBI" id="CHEBI:15378"/>
        <dbReference type="ChEBI" id="CHEBI:18036"/>
        <dbReference type="ChEBI" id="CHEBI:58462"/>
        <dbReference type="ChEBI" id="CHEBI:61032"/>
        <dbReference type="EC" id="4.1.2.50"/>
    </reaction>
</comment>
<evidence type="ECO:0000313" key="7">
    <source>
        <dbReference type="Proteomes" id="UP001375370"/>
    </source>
</evidence>
<dbReference type="PANTHER" id="PTHR12589:SF8">
    <property type="entry name" value="6-CARBOXY-5,6,7,8-TETRAHYDROPTERIN SYNTHASE"/>
    <property type="match status" value="1"/>
</dbReference>
<accession>A0ABZ2J4U3</accession>
<keyword evidence="5" id="KW-0671">Queuosine biosynthesis</keyword>
<dbReference type="SUPFAM" id="SSF55620">
    <property type="entry name" value="Tetrahydrobiopterin biosynthesis enzymes-like"/>
    <property type="match status" value="1"/>
</dbReference>
<dbReference type="PIRSF" id="PIRSF006113">
    <property type="entry name" value="PTP_synth"/>
    <property type="match status" value="1"/>
</dbReference>
<evidence type="ECO:0000313" key="6">
    <source>
        <dbReference type="EMBL" id="WWX25928.1"/>
    </source>
</evidence>
<dbReference type="GO" id="GO:0070497">
    <property type="term" value="F:6-carboxytetrahydropterin synthase activity"/>
    <property type="evidence" value="ECO:0007669"/>
    <property type="project" value="UniProtKB-EC"/>
</dbReference>
<dbReference type="InterPro" id="IPR007115">
    <property type="entry name" value="6-PTP_synth/QueD"/>
</dbReference>
<comment type="similarity">
    <text evidence="2 5">Belongs to the PTPS family. QueD subfamily.</text>
</comment>
<dbReference type="InterPro" id="IPR038418">
    <property type="entry name" value="6-PTP_synth/QueD_sf"/>
</dbReference>
<dbReference type="RefSeq" id="WP_338738581.1">
    <property type="nucleotide sequence ID" value="NZ_CP146612.1"/>
</dbReference>
<keyword evidence="7" id="KW-1185">Reference proteome</keyword>